<reference evidence="5" key="1">
    <citation type="submission" date="2021-01" db="EMBL/GenBank/DDBJ databases">
        <authorList>
            <person name="Corre E."/>
            <person name="Pelletier E."/>
            <person name="Niang G."/>
            <person name="Scheremetjew M."/>
            <person name="Finn R."/>
            <person name="Kale V."/>
            <person name="Holt S."/>
            <person name="Cochrane G."/>
            <person name="Meng A."/>
            <person name="Brown T."/>
            <person name="Cohen L."/>
        </authorList>
    </citation>
    <scope>NUCLEOTIDE SEQUENCE</scope>
    <source>
        <strain evidence="5">NIES-381</strain>
    </source>
</reference>
<dbReference type="EMBL" id="HBGA01126663">
    <property type="protein sequence ID" value="CAD9035693.1"/>
    <property type="molecule type" value="Transcribed_RNA"/>
</dbReference>
<sequence>MAVVLVAGATGGIGSGLLDRALIDKQIAGHSISGLVIIDLFTDESTLQRFQQQTAARCSQWLSQQSLLVLAWNAADVESTKRVTQKVQEHFGRLDALMIASGIGFHGVALDTPLEEMARITPTLMNINVLGPMLLMRGCLPMMLSKHPERKVQPQVVVMSSISGYLGLPNRSLYCASKFALNGFLETLALELKDAKADVRIIVVCPVTVQTNFRANWRKQFNASDADKPPPSSGVTVECCVNHVYRSLNAAPASGLRRLFIPSSSQAGFALVRLPVIGSWVESFIAARAKL</sequence>
<keyword evidence="3" id="KW-0560">Oxidoreductase</keyword>
<dbReference type="InterPro" id="IPR020904">
    <property type="entry name" value="Sc_DH/Rdtase_CS"/>
</dbReference>
<comment type="similarity">
    <text evidence="1">Belongs to the short-chain dehydrogenases/reductases (SDR) family.</text>
</comment>
<dbReference type="GO" id="GO:0016491">
    <property type="term" value="F:oxidoreductase activity"/>
    <property type="evidence" value="ECO:0007669"/>
    <property type="project" value="UniProtKB-KW"/>
</dbReference>
<organism evidence="5">
    <name type="scientific">Eutreptiella gymnastica</name>
    <dbReference type="NCBI Taxonomy" id="73025"/>
    <lineage>
        <taxon>Eukaryota</taxon>
        <taxon>Discoba</taxon>
        <taxon>Euglenozoa</taxon>
        <taxon>Euglenida</taxon>
        <taxon>Spirocuta</taxon>
        <taxon>Euglenophyceae</taxon>
        <taxon>Eutreptiales</taxon>
        <taxon>Eutreptiaceae</taxon>
        <taxon>Eutreptiella</taxon>
    </lineage>
</organism>
<gene>
    <name evidence="4" type="ORF">EGYM00392_LOCUS46847</name>
    <name evidence="5" type="ORF">EGYM00392_LOCUS46848</name>
</gene>
<dbReference type="InterPro" id="IPR036291">
    <property type="entry name" value="NAD(P)-bd_dom_sf"/>
</dbReference>
<evidence type="ECO:0000256" key="2">
    <source>
        <dbReference type="ARBA" id="ARBA00022857"/>
    </source>
</evidence>
<proteinExistence type="inferred from homology"/>
<evidence type="ECO:0000256" key="1">
    <source>
        <dbReference type="ARBA" id="ARBA00006484"/>
    </source>
</evidence>
<dbReference type="SUPFAM" id="SSF51735">
    <property type="entry name" value="NAD(P)-binding Rossmann-fold domains"/>
    <property type="match status" value="1"/>
</dbReference>
<evidence type="ECO:0000313" key="4">
    <source>
        <dbReference type="EMBL" id="CAD9035693.1"/>
    </source>
</evidence>
<dbReference type="PANTHER" id="PTHR43391">
    <property type="entry name" value="RETINOL DEHYDROGENASE-RELATED"/>
    <property type="match status" value="1"/>
</dbReference>
<dbReference type="Pfam" id="PF00106">
    <property type="entry name" value="adh_short"/>
    <property type="match status" value="1"/>
</dbReference>
<dbReference type="EMBL" id="HBGA01126664">
    <property type="protein sequence ID" value="CAD9035694.1"/>
    <property type="molecule type" value="Transcribed_RNA"/>
</dbReference>
<evidence type="ECO:0000256" key="3">
    <source>
        <dbReference type="ARBA" id="ARBA00023002"/>
    </source>
</evidence>
<dbReference type="GO" id="GO:0005829">
    <property type="term" value="C:cytosol"/>
    <property type="evidence" value="ECO:0007669"/>
    <property type="project" value="TreeGrafter"/>
</dbReference>
<protein>
    <submittedName>
        <fullName evidence="5">Uncharacterized protein</fullName>
    </submittedName>
</protein>
<dbReference type="InterPro" id="IPR002347">
    <property type="entry name" value="SDR_fam"/>
</dbReference>
<evidence type="ECO:0000313" key="5">
    <source>
        <dbReference type="EMBL" id="CAD9035694.1"/>
    </source>
</evidence>
<name>A0A6U8L5T1_9EUGL</name>
<dbReference type="PANTHER" id="PTHR43391:SF14">
    <property type="entry name" value="DEHYDROGENASE_REDUCTASE SDR FAMILY PROTEIN 7-LIKE"/>
    <property type="match status" value="1"/>
</dbReference>
<dbReference type="AlphaFoldDB" id="A0A6U8L5T1"/>
<accession>A0A6U8L5T1</accession>
<dbReference type="PROSITE" id="PS00061">
    <property type="entry name" value="ADH_SHORT"/>
    <property type="match status" value="1"/>
</dbReference>
<keyword evidence="2" id="KW-0521">NADP</keyword>
<dbReference type="Gene3D" id="3.40.50.720">
    <property type="entry name" value="NAD(P)-binding Rossmann-like Domain"/>
    <property type="match status" value="1"/>
</dbReference>
<dbReference type="PRINTS" id="PR00081">
    <property type="entry name" value="GDHRDH"/>
</dbReference>